<dbReference type="InterPro" id="IPR029062">
    <property type="entry name" value="Class_I_gatase-like"/>
</dbReference>
<dbReference type="AlphaFoldDB" id="A0A9W6ZSA2"/>
<dbReference type="OrthoDB" id="543156at2759"/>
<dbReference type="PANTHER" id="PTHR48094">
    <property type="entry name" value="PROTEIN/NUCLEIC ACID DEGLYCASE DJ-1-RELATED"/>
    <property type="match status" value="1"/>
</dbReference>
<keyword evidence="2" id="KW-0732">Signal</keyword>
<evidence type="ECO:0000313" key="4">
    <source>
        <dbReference type="EMBL" id="GMH55659.1"/>
    </source>
</evidence>
<evidence type="ECO:0000256" key="1">
    <source>
        <dbReference type="ARBA" id="ARBA00022737"/>
    </source>
</evidence>
<dbReference type="GO" id="GO:1903189">
    <property type="term" value="P:glyoxal metabolic process"/>
    <property type="evidence" value="ECO:0007669"/>
    <property type="project" value="TreeGrafter"/>
</dbReference>
<sequence length="219" mass="23266">MNPLIITLAFMFLFSSARAFSTKPALVHRILVPIATGSEEIETTCITDVLTRFGADVTVASVESDLTVKMSRGLKIQADCKINDLPYPSNEYSAIVLPGGVPGVNNLASCSTLTSLLKSHRKEKGLIAAICAAPSTVLSPLGLLEGGVCTGYPMKDFDDLIISSGGILQDGDVIYCERNNLITSKGPATGLMFGLTVGEYLFGEEKAKEVASDLLMLEE</sequence>
<dbReference type="InterPro" id="IPR002818">
    <property type="entry name" value="DJ-1/PfpI"/>
</dbReference>
<dbReference type="InterPro" id="IPR006287">
    <property type="entry name" value="DJ-1"/>
</dbReference>
<dbReference type="SUPFAM" id="SSF52317">
    <property type="entry name" value="Class I glutamine amidotransferase-like"/>
    <property type="match status" value="1"/>
</dbReference>
<reference evidence="5" key="1">
    <citation type="journal article" date="2023" name="Commun. Biol.">
        <title>Genome analysis of Parmales, the sister group of diatoms, reveals the evolutionary specialization of diatoms from phago-mixotrophs to photoautotrophs.</title>
        <authorList>
            <person name="Ban H."/>
            <person name="Sato S."/>
            <person name="Yoshikawa S."/>
            <person name="Yamada K."/>
            <person name="Nakamura Y."/>
            <person name="Ichinomiya M."/>
            <person name="Sato N."/>
            <person name="Blanc-Mathieu R."/>
            <person name="Endo H."/>
            <person name="Kuwata A."/>
            <person name="Ogata H."/>
        </authorList>
    </citation>
    <scope>NUCLEOTIDE SEQUENCE [LARGE SCALE GENOMIC DNA]</scope>
    <source>
        <strain evidence="5">NIES 3700</strain>
    </source>
</reference>
<dbReference type="PANTHER" id="PTHR48094:SF12">
    <property type="entry name" value="PARKINSON DISEASE PROTEIN 7 HOMOLOG"/>
    <property type="match status" value="1"/>
</dbReference>
<protein>
    <recommendedName>
        <fullName evidence="3">DJ-1/PfpI domain-containing protein</fullName>
    </recommendedName>
</protein>
<accession>A0A9W6ZSA2</accession>
<dbReference type="FunFam" id="3.40.50.880:FF:000015">
    <property type="entry name" value="Protein DJ-1 homolog C"/>
    <property type="match status" value="1"/>
</dbReference>
<dbReference type="NCBIfam" id="TIGR01383">
    <property type="entry name" value="not_thiJ"/>
    <property type="match status" value="1"/>
</dbReference>
<dbReference type="CDD" id="cd03135">
    <property type="entry name" value="GATase1_DJ-1"/>
    <property type="match status" value="1"/>
</dbReference>
<proteinExistence type="predicted"/>
<feature type="signal peptide" evidence="2">
    <location>
        <begin position="1"/>
        <end position="19"/>
    </location>
</feature>
<evidence type="ECO:0000259" key="3">
    <source>
        <dbReference type="Pfam" id="PF01965"/>
    </source>
</evidence>
<organism evidence="4 5">
    <name type="scientific">Triparma laevis f. longispina</name>
    <dbReference type="NCBI Taxonomy" id="1714387"/>
    <lineage>
        <taxon>Eukaryota</taxon>
        <taxon>Sar</taxon>
        <taxon>Stramenopiles</taxon>
        <taxon>Ochrophyta</taxon>
        <taxon>Bolidophyceae</taxon>
        <taxon>Parmales</taxon>
        <taxon>Triparmaceae</taxon>
        <taxon>Triparma</taxon>
    </lineage>
</organism>
<dbReference type="Gene3D" id="3.40.50.880">
    <property type="match status" value="1"/>
</dbReference>
<feature type="chain" id="PRO_5040761645" description="DJ-1/PfpI domain-containing protein" evidence="2">
    <location>
        <begin position="20"/>
        <end position="219"/>
    </location>
</feature>
<comment type="caution">
    <text evidence="4">The sequence shown here is derived from an EMBL/GenBank/DDBJ whole genome shotgun (WGS) entry which is preliminary data.</text>
</comment>
<evidence type="ECO:0000256" key="2">
    <source>
        <dbReference type="SAM" id="SignalP"/>
    </source>
</evidence>
<name>A0A9W6ZSA2_9STRA</name>
<dbReference type="InterPro" id="IPR050325">
    <property type="entry name" value="Prot/Nucl_acid_deglycase"/>
</dbReference>
<dbReference type="EMBL" id="BRXW01000447">
    <property type="protein sequence ID" value="GMH55659.1"/>
    <property type="molecule type" value="Genomic_DNA"/>
</dbReference>
<dbReference type="GO" id="GO:0005737">
    <property type="term" value="C:cytoplasm"/>
    <property type="evidence" value="ECO:0007669"/>
    <property type="project" value="TreeGrafter"/>
</dbReference>
<dbReference type="Pfam" id="PF01965">
    <property type="entry name" value="DJ-1_PfpI"/>
    <property type="match status" value="1"/>
</dbReference>
<feature type="domain" description="DJ-1/PfpI" evidence="3">
    <location>
        <begin position="28"/>
        <end position="197"/>
    </location>
</feature>
<keyword evidence="5" id="KW-1185">Reference proteome</keyword>
<evidence type="ECO:0000313" key="5">
    <source>
        <dbReference type="Proteomes" id="UP001165122"/>
    </source>
</evidence>
<keyword evidence="1" id="KW-0677">Repeat</keyword>
<dbReference type="Proteomes" id="UP001165122">
    <property type="component" value="Unassembled WGS sequence"/>
</dbReference>
<gene>
    <name evidence="4" type="ORF">TrLO_g4482</name>
</gene>